<evidence type="ECO:0000313" key="2">
    <source>
        <dbReference type="EMBL" id="MDQ0290266.1"/>
    </source>
</evidence>
<dbReference type="Proteomes" id="UP001238163">
    <property type="component" value="Unassembled WGS sequence"/>
</dbReference>
<name>A0AAE3VH25_9BACT</name>
<feature type="region of interest" description="Disordered" evidence="1">
    <location>
        <begin position="1"/>
        <end position="24"/>
    </location>
</feature>
<dbReference type="AlphaFoldDB" id="A0AAE3VH25"/>
<comment type="caution">
    <text evidence="2">The sequence shown here is derived from an EMBL/GenBank/DDBJ whole genome shotgun (WGS) entry which is preliminary data.</text>
</comment>
<reference evidence="2" key="1">
    <citation type="submission" date="2023-07" db="EMBL/GenBank/DDBJ databases">
        <title>Genomic Encyclopedia of Type Strains, Phase IV (KMG-IV): sequencing the most valuable type-strain genomes for metagenomic binning, comparative biology and taxonomic classification.</title>
        <authorList>
            <person name="Goeker M."/>
        </authorList>
    </citation>
    <scope>NUCLEOTIDE SEQUENCE</scope>
    <source>
        <strain evidence="2">DSM 24202</strain>
    </source>
</reference>
<sequence>MPRHDDSRQSQPAAPVSRRDALRSIPAITPGVTYREDDDGHVLVQVPVPPRRGFLGFFQTAAGTRKVRLDSIGAFVIKQIDGRRCVADIVDAFASQYRSNRREAELCIADFLKSLTQRNIIVIGVR</sequence>
<dbReference type="RefSeq" id="WP_307261689.1">
    <property type="nucleotide sequence ID" value="NZ_JAUSVL010000001.1"/>
</dbReference>
<dbReference type="Pfam" id="PF05402">
    <property type="entry name" value="PqqD"/>
    <property type="match status" value="1"/>
</dbReference>
<evidence type="ECO:0008006" key="4">
    <source>
        <dbReference type="Google" id="ProtNLM"/>
    </source>
</evidence>
<proteinExistence type="predicted"/>
<dbReference type="InterPro" id="IPR008792">
    <property type="entry name" value="PQQD"/>
</dbReference>
<keyword evidence="3" id="KW-1185">Reference proteome</keyword>
<evidence type="ECO:0000256" key="1">
    <source>
        <dbReference type="SAM" id="MobiDB-lite"/>
    </source>
</evidence>
<evidence type="ECO:0000313" key="3">
    <source>
        <dbReference type="Proteomes" id="UP001238163"/>
    </source>
</evidence>
<gene>
    <name evidence="2" type="ORF">J3R75_002373</name>
</gene>
<protein>
    <recommendedName>
        <fullName evidence="4">Coenzyme PQQ synthesis protein D</fullName>
    </recommendedName>
</protein>
<dbReference type="InterPro" id="IPR041881">
    <property type="entry name" value="PqqD_sf"/>
</dbReference>
<accession>A0AAE3VH25</accession>
<dbReference type="EMBL" id="JAUSVL010000001">
    <property type="protein sequence ID" value="MDQ0290266.1"/>
    <property type="molecule type" value="Genomic_DNA"/>
</dbReference>
<dbReference type="Gene3D" id="1.10.10.1150">
    <property type="entry name" value="Coenzyme PQQ synthesis protein D (PqqD)"/>
    <property type="match status" value="1"/>
</dbReference>
<organism evidence="2 3">
    <name type="scientific">Oligosphaera ethanolica</name>
    <dbReference type="NCBI Taxonomy" id="760260"/>
    <lineage>
        <taxon>Bacteria</taxon>
        <taxon>Pseudomonadati</taxon>
        <taxon>Lentisphaerota</taxon>
        <taxon>Oligosphaeria</taxon>
        <taxon>Oligosphaerales</taxon>
        <taxon>Oligosphaeraceae</taxon>
        <taxon>Oligosphaera</taxon>
    </lineage>
</organism>